<proteinExistence type="predicted"/>
<evidence type="ECO:0000256" key="1">
    <source>
        <dbReference type="SAM" id="MobiDB-lite"/>
    </source>
</evidence>
<protein>
    <submittedName>
        <fullName evidence="3">C6 domain-containing protein</fullName>
    </submittedName>
</protein>
<feature type="region of interest" description="Disordered" evidence="1">
    <location>
        <begin position="1"/>
        <end position="39"/>
    </location>
</feature>
<evidence type="ECO:0000313" key="2">
    <source>
        <dbReference type="Proteomes" id="UP000887540"/>
    </source>
</evidence>
<accession>A0A914CTJ0</accession>
<reference evidence="3" key="1">
    <citation type="submission" date="2022-11" db="UniProtKB">
        <authorList>
            <consortium name="WormBaseParasite"/>
        </authorList>
    </citation>
    <scope>IDENTIFICATION</scope>
</reference>
<evidence type="ECO:0000313" key="3">
    <source>
        <dbReference type="WBParaSite" id="ACRNAN_scaffold1385.g24804.t1"/>
    </source>
</evidence>
<dbReference type="AlphaFoldDB" id="A0A914CTJ0"/>
<keyword evidence="2" id="KW-1185">Reference proteome</keyword>
<dbReference type="Proteomes" id="UP000887540">
    <property type="component" value="Unplaced"/>
</dbReference>
<sequence length="147" mass="15337">MNPTPTTTTTTTTTTRPTTSTTSTSTTTTSTTTTTTTSTTTTTIGTNCCPVLVANQFTNQTTFAYGDATITFDSTTCRMSASVTCSSPDFSLGLEAAIRVNFQFYLIAAINTVVFPATCVNGVWQMANPPLVVNQLECLLANAGGIG</sequence>
<organism evidence="2 3">
    <name type="scientific">Acrobeloides nanus</name>
    <dbReference type="NCBI Taxonomy" id="290746"/>
    <lineage>
        <taxon>Eukaryota</taxon>
        <taxon>Metazoa</taxon>
        <taxon>Ecdysozoa</taxon>
        <taxon>Nematoda</taxon>
        <taxon>Chromadorea</taxon>
        <taxon>Rhabditida</taxon>
        <taxon>Tylenchina</taxon>
        <taxon>Cephalobomorpha</taxon>
        <taxon>Cephaloboidea</taxon>
        <taxon>Cephalobidae</taxon>
        <taxon>Acrobeloides</taxon>
    </lineage>
</organism>
<name>A0A914CTJ0_9BILA</name>
<dbReference type="WBParaSite" id="ACRNAN_scaffold1385.g24804.t1">
    <property type="protein sequence ID" value="ACRNAN_scaffold1385.g24804.t1"/>
    <property type="gene ID" value="ACRNAN_scaffold1385.g24804"/>
</dbReference>